<feature type="region of interest" description="Disordered" evidence="1">
    <location>
        <begin position="223"/>
        <end position="265"/>
    </location>
</feature>
<evidence type="ECO:0000313" key="2">
    <source>
        <dbReference type="EMBL" id="CAK5280226.1"/>
    </source>
</evidence>
<feature type="compositionally biased region" description="Pro residues" evidence="1">
    <location>
        <begin position="1"/>
        <end position="12"/>
    </location>
</feature>
<name>A0AAD2K5P5_9AGAR</name>
<feature type="region of interest" description="Disordered" evidence="1">
    <location>
        <begin position="1"/>
        <end position="20"/>
    </location>
</feature>
<dbReference type="Proteomes" id="UP001295794">
    <property type="component" value="Unassembled WGS sequence"/>
</dbReference>
<feature type="compositionally biased region" description="Low complexity" evidence="1">
    <location>
        <begin position="42"/>
        <end position="52"/>
    </location>
</feature>
<evidence type="ECO:0000256" key="1">
    <source>
        <dbReference type="SAM" id="MobiDB-lite"/>
    </source>
</evidence>
<sequence>MSLSPSPRPPPTEVSSSDLKALVDSRLTKPKFGFLRPKRRSTSSVQSSSSPSLATTQLFPPPGSDAVIDVGPSSNYSIEDEQYRWAVVFEVSASHSWRGLVLSALLHGCQNQRGLRIGSSLYFSRSSLLPIDPLPFTAPDADPRRSRQPNFTLAMYPLPDGAWAWLSPWMVDMRSDSGEVQLDGFEYNWAFREHKWHPQAGAFSWVRRRRWMRLMVRPVTPQLSKTTESSTPLSVPNSVSNSAVKKRMSMLSSGSPSMPESNAEDDSYSASMLERELELIWMDDNAEVNWDRCRFATRCAGRDGRILELWARWLGYTPPEGTKRNPKRQWTEDDDDIPCPAVPDPVSVPHTPPPIAHIIPVLREHTHAILQSFIFPESRAKFVKMLDTVGVLSQLETGIRSISSEVNFFSYLNPSTEKNDGNIIPPKAAMTRV</sequence>
<dbReference type="EMBL" id="CAVNYO010000440">
    <property type="protein sequence ID" value="CAK5280226.1"/>
    <property type="molecule type" value="Genomic_DNA"/>
</dbReference>
<protein>
    <recommendedName>
        <fullName evidence="4">Peroxin domain-containing protein</fullName>
    </recommendedName>
</protein>
<evidence type="ECO:0008006" key="4">
    <source>
        <dbReference type="Google" id="ProtNLM"/>
    </source>
</evidence>
<reference evidence="2" key="1">
    <citation type="submission" date="2023-11" db="EMBL/GenBank/DDBJ databases">
        <authorList>
            <person name="De Vega J J."/>
            <person name="De Vega J J."/>
        </authorList>
    </citation>
    <scope>NUCLEOTIDE SEQUENCE</scope>
</reference>
<dbReference type="AlphaFoldDB" id="A0AAD2K5P5"/>
<organism evidence="2 3">
    <name type="scientific">Mycena citricolor</name>
    <dbReference type="NCBI Taxonomy" id="2018698"/>
    <lineage>
        <taxon>Eukaryota</taxon>
        <taxon>Fungi</taxon>
        <taxon>Dikarya</taxon>
        <taxon>Basidiomycota</taxon>
        <taxon>Agaricomycotina</taxon>
        <taxon>Agaricomycetes</taxon>
        <taxon>Agaricomycetidae</taxon>
        <taxon>Agaricales</taxon>
        <taxon>Marasmiineae</taxon>
        <taxon>Mycenaceae</taxon>
        <taxon>Mycena</taxon>
    </lineage>
</organism>
<proteinExistence type="predicted"/>
<evidence type="ECO:0000313" key="3">
    <source>
        <dbReference type="Proteomes" id="UP001295794"/>
    </source>
</evidence>
<feature type="compositionally biased region" description="Low complexity" evidence="1">
    <location>
        <begin position="249"/>
        <end position="261"/>
    </location>
</feature>
<keyword evidence="3" id="KW-1185">Reference proteome</keyword>
<feature type="compositionally biased region" description="Polar residues" evidence="1">
    <location>
        <begin position="223"/>
        <end position="243"/>
    </location>
</feature>
<gene>
    <name evidence="2" type="ORF">MYCIT1_LOCUS30711</name>
</gene>
<accession>A0AAD2K5P5</accession>
<comment type="caution">
    <text evidence="2">The sequence shown here is derived from an EMBL/GenBank/DDBJ whole genome shotgun (WGS) entry which is preliminary data.</text>
</comment>
<feature type="region of interest" description="Disordered" evidence="1">
    <location>
        <begin position="30"/>
        <end position="65"/>
    </location>
</feature>